<dbReference type="SUPFAM" id="SSF56112">
    <property type="entry name" value="Protein kinase-like (PK-like)"/>
    <property type="match status" value="1"/>
</dbReference>
<evidence type="ECO:0000256" key="5">
    <source>
        <dbReference type="ARBA" id="ARBA00022840"/>
    </source>
</evidence>
<keyword evidence="5" id="KW-0067">ATP-binding</keyword>
<reference evidence="7" key="2">
    <citation type="submission" date="2023-06" db="EMBL/GenBank/DDBJ databases">
        <authorList>
            <person name="Ma L."/>
            <person name="Liu K.-W."/>
            <person name="Li Z."/>
            <person name="Hsiao Y.-Y."/>
            <person name="Qi Y."/>
            <person name="Fu T."/>
            <person name="Tang G."/>
            <person name="Zhang D."/>
            <person name="Sun W.-H."/>
            <person name="Liu D.-K."/>
            <person name="Li Y."/>
            <person name="Chen G.-Z."/>
            <person name="Liu X.-D."/>
            <person name="Liao X.-Y."/>
            <person name="Jiang Y.-T."/>
            <person name="Yu X."/>
            <person name="Hao Y."/>
            <person name="Huang J."/>
            <person name="Zhao X.-W."/>
            <person name="Ke S."/>
            <person name="Chen Y.-Y."/>
            <person name="Wu W.-L."/>
            <person name="Hsu J.-L."/>
            <person name="Lin Y.-F."/>
            <person name="Huang M.-D."/>
            <person name="Li C.-Y."/>
            <person name="Huang L."/>
            <person name="Wang Z.-W."/>
            <person name="Zhao X."/>
            <person name="Zhong W.-Y."/>
            <person name="Peng D.-H."/>
            <person name="Ahmad S."/>
            <person name="Lan S."/>
            <person name="Zhang J.-S."/>
            <person name="Tsai W.-C."/>
            <person name="Van De Peer Y."/>
            <person name="Liu Z.-J."/>
        </authorList>
    </citation>
    <scope>NUCLEOTIDE SEQUENCE</scope>
    <source>
        <strain evidence="7">CP</strain>
        <tissue evidence="7">Leaves</tissue>
    </source>
</reference>
<dbReference type="GO" id="GO:0004674">
    <property type="term" value="F:protein serine/threonine kinase activity"/>
    <property type="evidence" value="ECO:0007669"/>
    <property type="project" value="UniProtKB-KW"/>
</dbReference>
<dbReference type="GO" id="GO:0005524">
    <property type="term" value="F:ATP binding"/>
    <property type="evidence" value="ECO:0007669"/>
    <property type="project" value="UniProtKB-KW"/>
</dbReference>
<dbReference type="PROSITE" id="PS50011">
    <property type="entry name" value="PROTEIN_KINASE_DOM"/>
    <property type="match status" value="1"/>
</dbReference>
<evidence type="ECO:0000256" key="1">
    <source>
        <dbReference type="ARBA" id="ARBA00022527"/>
    </source>
</evidence>
<keyword evidence="3" id="KW-0547">Nucleotide-binding</keyword>
<dbReference type="AlphaFoldDB" id="A0AAV9DVT0"/>
<sequence>MNPKISDFGTARIFKANQNQANTIRVVGTFGYMPPEYVLRGFFSEKSDVFSYGVLLLEIVSGRRNASFYQSNDSLNLLQYAWDLWEEDKALELMDPMLGDACPSNEVLKCIQIGLLCVQERAIDRPTMSDVVALLGIDITSLPFPNQAAFSTGTGMVSLGLHLSSTEDSNSNEVTITTLEGR</sequence>
<dbReference type="Proteomes" id="UP001180020">
    <property type="component" value="Unassembled WGS sequence"/>
</dbReference>
<evidence type="ECO:0000256" key="3">
    <source>
        <dbReference type="ARBA" id="ARBA00022741"/>
    </source>
</evidence>
<keyword evidence="8" id="KW-1185">Reference proteome</keyword>
<evidence type="ECO:0000259" key="6">
    <source>
        <dbReference type="PROSITE" id="PS50011"/>
    </source>
</evidence>
<proteinExistence type="predicted"/>
<accession>A0AAV9DVT0</accession>
<gene>
    <name evidence="7" type="primary">SD16</name>
    <name evidence="7" type="ORF">QJS10_CPB11g01100</name>
</gene>
<dbReference type="PANTHER" id="PTHR27002:SF1082">
    <property type="entry name" value="OS06G0693000 PROTEIN"/>
    <property type="match status" value="1"/>
</dbReference>
<dbReference type="Gene3D" id="1.10.510.10">
    <property type="entry name" value="Transferase(Phosphotransferase) domain 1"/>
    <property type="match status" value="1"/>
</dbReference>
<reference evidence="7" key="1">
    <citation type="journal article" date="2023" name="Nat. Commun.">
        <title>Diploid and tetraploid genomes of Acorus and the evolution of monocots.</title>
        <authorList>
            <person name="Ma L."/>
            <person name="Liu K.W."/>
            <person name="Li Z."/>
            <person name="Hsiao Y.Y."/>
            <person name="Qi Y."/>
            <person name="Fu T."/>
            <person name="Tang G.D."/>
            <person name="Zhang D."/>
            <person name="Sun W.H."/>
            <person name="Liu D.K."/>
            <person name="Li Y."/>
            <person name="Chen G.Z."/>
            <person name="Liu X.D."/>
            <person name="Liao X.Y."/>
            <person name="Jiang Y.T."/>
            <person name="Yu X."/>
            <person name="Hao Y."/>
            <person name="Huang J."/>
            <person name="Zhao X.W."/>
            <person name="Ke S."/>
            <person name="Chen Y.Y."/>
            <person name="Wu W.L."/>
            <person name="Hsu J.L."/>
            <person name="Lin Y.F."/>
            <person name="Huang M.D."/>
            <person name="Li C.Y."/>
            <person name="Huang L."/>
            <person name="Wang Z.W."/>
            <person name="Zhao X."/>
            <person name="Zhong W.Y."/>
            <person name="Peng D.H."/>
            <person name="Ahmad S."/>
            <person name="Lan S."/>
            <person name="Zhang J.S."/>
            <person name="Tsai W.C."/>
            <person name="Van de Peer Y."/>
            <person name="Liu Z.J."/>
        </authorList>
    </citation>
    <scope>NUCLEOTIDE SEQUENCE</scope>
    <source>
        <strain evidence="7">CP</strain>
    </source>
</reference>
<dbReference type="FunFam" id="1.10.510.10:FF:001722">
    <property type="entry name" value="G-type lectin S-receptor-like serine/threonine-protein kinase B120"/>
    <property type="match status" value="1"/>
</dbReference>
<dbReference type="Pfam" id="PF07714">
    <property type="entry name" value="PK_Tyr_Ser-Thr"/>
    <property type="match status" value="1"/>
</dbReference>
<evidence type="ECO:0000256" key="2">
    <source>
        <dbReference type="ARBA" id="ARBA00022679"/>
    </source>
</evidence>
<dbReference type="InterPro" id="IPR001245">
    <property type="entry name" value="Ser-Thr/Tyr_kinase_cat_dom"/>
</dbReference>
<keyword evidence="4 7" id="KW-0418">Kinase</keyword>
<feature type="domain" description="Protein kinase" evidence="6">
    <location>
        <begin position="1"/>
        <end position="145"/>
    </location>
</feature>
<organism evidence="7 8">
    <name type="scientific">Acorus calamus</name>
    <name type="common">Sweet flag</name>
    <dbReference type="NCBI Taxonomy" id="4465"/>
    <lineage>
        <taxon>Eukaryota</taxon>
        <taxon>Viridiplantae</taxon>
        <taxon>Streptophyta</taxon>
        <taxon>Embryophyta</taxon>
        <taxon>Tracheophyta</taxon>
        <taxon>Spermatophyta</taxon>
        <taxon>Magnoliopsida</taxon>
        <taxon>Liliopsida</taxon>
        <taxon>Acoraceae</taxon>
        <taxon>Acorus</taxon>
    </lineage>
</organism>
<dbReference type="InterPro" id="IPR000719">
    <property type="entry name" value="Prot_kinase_dom"/>
</dbReference>
<dbReference type="PANTHER" id="PTHR27002">
    <property type="entry name" value="RECEPTOR-LIKE SERINE/THREONINE-PROTEIN KINASE SD1-8"/>
    <property type="match status" value="1"/>
</dbReference>
<evidence type="ECO:0000256" key="4">
    <source>
        <dbReference type="ARBA" id="ARBA00022777"/>
    </source>
</evidence>
<protein>
    <submittedName>
        <fullName evidence="7">Receptor-like serine/threonine-protein kinase SD1-6</fullName>
    </submittedName>
</protein>
<keyword evidence="2" id="KW-0808">Transferase</keyword>
<keyword evidence="7" id="KW-0675">Receptor</keyword>
<dbReference type="GO" id="GO:0005886">
    <property type="term" value="C:plasma membrane"/>
    <property type="evidence" value="ECO:0007669"/>
    <property type="project" value="TreeGrafter"/>
</dbReference>
<dbReference type="EMBL" id="JAUJYO010000011">
    <property type="protein sequence ID" value="KAK1304623.1"/>
    <property type="molecule type" value="Genomic_DNA"/>
</dbReference>
<dbReference type="InterPro" id="IPR011009">
    <property type="entry name" value="Kinase-like_dom_sf"/>
</dbReference>
<name>A0AAV9DVT0_ACOCL</name>
<evidence type="ECO:0000313" key="8">
    <source>
        <dbReference type="Proteomes" id="UP001180020"/>
    </source>
</evidence>
<comment type="caution">
    <text evidence="7">The sequence shown here is derived from an EMBL/GenBank/DDBJ whole genome shotgun (WGS) entry which is preliminary data.</text>
</comment>
<keyword evidence="1" id="KW-0723">Serine/threonine-protein kinase</keyword>
<evidence type="ECO:0000313" key="7">
    <source>
        <dbReference type="EMBL" id="KAK1304623.1"/>
    </source>
</evidence>